<evidence type="ECO:0000256" key="1">
    <source>
        <dbReference type="SAM" id="Coils"/>
    </source>
</evidence>
<proteinExistence type="predicted"/>
<feature type="coiled-coil region" evidence="1">
    <location>
        <begin position="5823"/>
        <end position="5861"/>
    </location>
</feature>
<keyword evidence="3" id="KW-0472">Membrane</keyword>
<keyword evidence="3" id="KW-1133">Transmembrane helix</keyword>
<dbReference type="EMBL" id="FN653019">
    <property type="protein sequence ID" value="CBY22733.1"/>
    <property type="molecule type" value="Genomic_DNA"/>
</dbReference>
<dbReference type="OrthoDB" id="439917at2759"/>
<accession>E4WYG9</accession>
<dbReference type="SUPFAM" id="SSF57184">
    <property type="entry name" value="Growth factor receptor domain"/>
    <property type="match status" value="12"/>
</dbReference>
<dbReference type="PANTHER" id="PTHR47236">
    <property type="entry name" value="GENE, 32742-RELATED-RELATED"/>
    <property type="match status" value="1"/>
</dbReference>
<feature type="region of interest" description="Disordered" evidence="2">
    <location>
        <begin position="6245"/>
        <end position="6268"/>
    </location>
</feature>
<dbReference type="Gene3D" id="2.10.50.10">
    <property type="entry name" value="Tumor Necrosis Factor Receptor, subunit A, domain 2"/>
    <property type="match status" value="7"/>
</dbReference>
<dbReference type="SMART" id="SM01411">
    <property type="entry name" value="Ephrin_rec_like"/>
    <property type="match status" value="68"/>
</dbReference>
<evidence type="ECO:0000313" key="6">
    <source>
        <dbReference type="Proteomes" id="UP000001307"/>
    </source>
</evidence>
<dbReference type="InParanoid" id="E4WYG9"/>
<dbReference type="PANTHER" id="PTHR47236:SF4">
    <property type="entry name" value="GENE 9195-RELATED"/>
    <property type="match status" value="1"/>
</dbReference>
<keyword evidence="3" id="KW-0812">Transmembrane</keyword>
<evidence type="ECO:0000256" key="2">
    <source>
        <dbReference type="SAM" id="MobiDB-lite"/>
    </source>
</evidence>
<feature type="signal peptide" evidence="4">
    <location>
        <begin position="1"/>
        <end position="16"/>
    </location>
</feature>
<evidence type="ECO:0000256" key="3">
    <source>
        <dbReference type="SAM" id="Phobius"/>
    </source>
</evidence>
<protein>
    <submittedName>
        <fullName evidence="5">Uncharacterized protein</fullName>
    </submittedName>
</protein>
<keyword evidence="6" id="KW-1185">Reference proteome</keyword>
<name>E4WYG9_OIKDI</name>
<organism evidence="5">
    <name type="scientific">Oikopleura dioica</name>
    <name type="common">Tunicate</name>
    <dbReference type="NCBI Taxonomy" id="34765"/>
    <lineage>
        <taxon>Eukaryota</taxon>
        <taxon>Metazoa</taxon>
        <taxon>Chordata</taxon>
        <taxon>Tunicata</taxon>
        <taxon>Appendicularia</taxon>
        <taxon>Copelata</taxon>
        <taxon>Oikopleuridae</taxon>
        <taxon>Oikopleura</taxon>
    </lineage>
</organism>
<evidence type="ECO:0000313" key="5">
    <source>
        <dbReference type="EMBL" id="CBY22733.1"/>
    </source>
</evidence>
<reference evidence="5" key="1">
    <citation type="journal article" date="2010" name="Science">
        <title>Plasticity of animal genome architecture unmasked by rapid evolution of a pelagic tunicate.</title>
        <authorList>
            <person name="Denoeud F."/>
            <person name="Henriet S."/>
            <person name="Mungpakdee S."/>
            <person name="Aury J.M."/>
            <person name="Da Silva C."/>
            <person name="Brinkmann H."/>
            <person name="Mikhaleva J."/>
            <person name="Olsen L.C."/>
            <person name="Jubin C."/>
            <person name="Canestro C."/>
            <person name="Bouquet J.M."/>
            <person name="Danks G."/>
            <person name="Poulain J."/>
            <person name="Campsteijn C."/>
            <person name="Adamski M."/>
            <person name="Cross I."/>
            <person name="Yadetie F."/>
            <person name="Muffato M."/>
            <person name="Louis A."/>
            <person name="Butcher S."/>
            <person name="Tsagkogeorga G."/>
            <person name="Konrad A."/>
            <person name="Singh S."/>
            <person name="Jensen M.F."/>
            <person name="Cong E.H."/>
            <person name="Eikeseth-Otteraa H."/>
            <person name="Noel B."/>
            <person name="Anthouard V."/>
            <person name="Porcel B.M."/>
            <person name="Kachouri-Lafond R."/>
            <person name="Nishino A."/>
            <person name="Ugolini M."/>
            <person name="Chourrout P."/>
            <person name="Nishida H."/>
            <person name="Aasland R."/>
            <person name="Huzurbazar S."/>
            <person name="Westhof E."/>
            <person name="Delsuc F."/>
            <person name="Lehrach H."/>
            <person name="Reinhardt R."/>
            <person name="Weissenbach J."/>
            <person name="Roy S.W."/>
            <person name="Artiguenave F."/>
            <person name="Postlethwait J.H."/>
            <person name="Manak J.R."/>
            <person name="Thompson E.M."/>
            <person name="Jaillon O."/>
            <person name="Du Pasquier L."/>
            <person name="Boudinot P."/>
            <person name="Liberles D.A."/>
            <person name="Volff J.N."/>
            <person name="Philippe H."/>
            <person name="Lenhard B."/>
            <person name="Roest Crollius H."/>
            <person name="Wincker P."/>
            <person name="Chourrout D."/>
        </authorList>
    </citation>
    <scope>NUCLEOTIDE SEQUENCE [LARGE SCALE GENOMIC DNA]</scope>
</reference>
<evidence type="ECO:0000256" key="4">
    <source>
        <dbReference type="SAM" id="SignalP"/>
    </source>
</evidence>
<keyword evidence="1" id="KW-0175">Coiled coil</keyword>
<feature type="coiled-coil region" evidence="1">
    <location>
        <begin position="6546"/>
        <end position="6606"/>
    </location>
</feature>
<dbReference type="Proteomes" id="UP000001307">
    <property type="component" value="Unassembled WGS sequence"/>
</dbReference>
<sequence>MGRLGILLLLFDSGQAVKSHLSFCKEDELINIEKLTCDPCPEGFTCEKGRKYKMRSPRPGADWDVNNFKFCPAGYECVGDWMKNCQPGFYSSHNLGHCMICPVKHFCPRPNEIFKCPDDAMAMHGVQECEYPPGHQHHRSKRAVQSCSNDKYLDSSGVCQSCIAGHECNGELYSRCPKGTASAAGVSKCTLCPSGKVPTTNQGDCSACNTGYYPSSDQSFCMPCPLGSVCKDGGPKPCLIGQLVVGDECEDCPAGKECPHPSISQNCFDGTFSKGGQAFCQPCPAGFSCTVTGVIAECSKGTFSSVGDHICQDCKAGYYCPDTTEARQIKCPDGYYSGTKQAACTVCPQGSSCVNQTSVVGCPAGTYSQEGELHCTKCEAGLTCDDQGNPKYCSQGDYSNNGACTPCSSNHYCPGNTVIELVCPLGMIPDATNSDCVFCPAGKYCESEVSSGQDCTQGHYCPEGSYVPIPCPAGMYSNARNLVSREGCLPAGPGFCTEKEGSTAAQKCPAGYICPDVENSSCRDHPCPPGTKRNAEEGKVEGDCDPCSTGKWCPAGSTLEQDCPYGFFCEAGEKIGFREKCPAGTFAEGNNMDPTDKPSACQSCPTGYYCPAGSENYPGTRKIPCPAGTYSLKSPALPSFSTEGQCTPCKAGKYCNEPALTVASPNDLNDCPEGYYCPEGTVSENQYPCPAGTQQFLEGKEKIDDCIECDATFYCPTATGFANPNDQLEKLGAVRMECNPGYYCPAGSTHGSLFPCPAGTYSTSTDLKEEDDCTTCPAGYYCLFGSSVPTGPCPPGHYCEEGTKSKNQNPCEAGTYQPHFLQIDENACKTCEPGNFCEEGVAQPVPCPFGTYWNSTIGNEAKIDCVECPAGEFCGAGTVNPSKCPQGFYSKEGWSSCEICWEGYYCIEKGTSYLQMLANFCQNGRICEEGTIDPNDEFKCERGFVCPDGIELPIACPPGTIQQKKGQNILRDSSGASDCKACPAGYFCQEASWYFNTNFLCDKGFYCPDNIANPYKTSATGIENMIYGPDMIGSYGPQQVPCEAGTYLDERGGKFQNDCKDCETGYYCPQGSPEMVACPLGFYCEPKAKQPAPCPVGTFGEKLYLTLPEECTDCTKGYYCDSVGLLQPRGPCDPGYVCPGTNGGAIKSNPTDGLTGYVCPEGGYCPAGTYEPWGCPPGTFSSSTEQVDASDCEVCTPGFFCSEPGKPDVTGECIEGCYCEGATPSSPDRGAYHECQDPCPQGHYCPRASPLPIQCPRGTYQPQDRKEFCLPCPPGFQCPSLGMLEPILCDAGYHCFISENVGEVSTNDKSIGTISQIEPEYHCGVGNYLSQAGAPTIDMCVACPRGHYCDEVALDIIDSAVRSCSGGFVCESGANVPNPGADENSSVADTTGKKCTVGHYCIPGATQLYECEFGTYNPTTGLDDKGDCLSCSAGSYCFGIGKEDVTGTCEDGFFCTLGAMRETPFPTDFTHDSSTPAGDECAIGSFCADGRSEECNLAFYNDEIGRSECLLCPNGFECPSSGETDAKPCDENNVCLGPPSVDNPTASKIPCIAGTYGAFNKTGFSEMSQCSVCEPGKACSSSSSDIVKGYFSRSASTSTKPIDTRSCDPLSDDLRLGEPIYQDRCGQCPPGYFCIGNASEPNPKPCPPGKYNDNKRGEDDSACVDCPNGLFCPLLATTLSDAKSCSDGYHCDGSGINSPVPLGKQCKPGRYCKSGLTDECSVGTFTAIFGTIDCSKTVAGYFQNNPGEISSIPCTAGNYCAVAELIEPNGECQPGTYFGGEMLSDENCVPCEPGYYCPDAGMTTTTDNICPGASFCQIGSFDPETCTEGNYCPEGSETELQCPPGKYCEASVDIYKDCSAGALCGPGSETDQGIDCPRGAYCEEGTPIAIECPAGYWRSEVGGKIIADCSPCPDKKFCPADKVNTDNSGSGEQCSSGYICEEASYTDKLESCPAGSSCSDGSQDICQDATYQNEEGKSSCMTCPERYYCDFNSTEPTECSAGNFCASGSSSLTQVFCPAGTYGPAANGPFASDSECVLCPAGFACPKVGQTDNSTKVDCTAGFFCPEGQSSPNKPEFECPKGYYCPQQSAFPTACKPGTFNPLVKQTDPNSCTNCTEGYACPGYGNTAADKPCEAGYYCPADSKSTREKDCPKGYYCLELQSEGDVNRCPTGTWSDRVRLTSRDECQICPPGKLCDAAAPIDDYSKLENCPEGSYCVAGDELECPEGHKCPSLGMSMPIPCPEGTYQPATSQETCIACGVGEDCPFSELGRTQPDKCKDGSYHETSTGTLTSATCTQCEAGKYCKTIGLSGSSRCEAGYNCEAGSDHAAPDSSCPVGKGDICQPGYSCSSGQPQQECKDGTISPFTGTSTCFSCPKGFSCEDHINLAECDDNSYCERGRASKLCSAGEFNDNKRGTSRNACEKCLPGHYCPGGDTDFMPKLCAAGTSCFRASAEVPCQSGEYCPSNSTLPLLCPPGNECADPATPADCAAGSYCAPTSTESDCPQGHFCNTDAVFPQPCEMGTYNDQFNQSDGSVACKNCGNGRYCPGVGTTQSSSSICDDGYYCPDSQPNFVATSVICPTGSFCSNTGEAELCEDKTYSPMEGSSECIDCPDGFLCDNSPTIVPTPCPEGSFCKDGEKDQCGASTVGYYRDKEYGVSEEDCFTCPEGQFCDASGILNSTNTCNPGYFCTQLGDAAEPSGRYPEDAAICPPGYYCDDGKQRRPCPPGKYMPSQGATSEGECIDCAGDCPYEAMTIDSQCPAGFHCDPDTIRCPAGYFCAPGAGKAHCPAGTWTDRIGLKSSDECYDCPEGYYCPQRTDPDDEPSALSEFSRIEANICEEGYYCPKGSSSKTEVLCPAGFKCPKGSSIYLECEPIYYSLPGQSTCTGCEPGFTCFYADPDANGQRKSIKETCPYGMYCPGRLQMSDPPGGQNFCPVGTYGPTQGATVSGDCKACPEGSYCNVPGQDADNLPNCGTGSDCPEGSDVEAFITCPPGSACNNGITYECPVNQFSLGNGSSQCSPCNNGYECFGGDDVKDCPAGQYCTSAGPLDCPAGTYNNYKTAGSLEDCIACPAGFVCPEEGAADTSSATPCNAGSYCPGGNTDISQESCSVGSFCPEGSGFPTACPPGYDCDGTDANPCNAGDVCKIGSEILPCPEGHFCDTNVSKYPISCKRGTSNFGISAQDENECTNCQNEVCDAVGLGGTLNEIETPCLGGYFCDDGADRPDFSQCPEGSMCPSDSSAAEACSEGTFQASKGQMECDICLDGFLCETDFIDPFTDPCPGGSYCKQAKQTLCPKGTWLGLTAQVNESSCDLCPDGKACSVRGISDITSMDHCSSGYSCISGATKINPSTTRSLLGDILLTGRCEPGMFCDNSDTTITYPIQCPLGTYRDRRGAMAEVECYPCSAGHFCGETGITFKPNATTECAGKFNCDIITPLSGASLYAYGAIDEFGSSTDPADPTSGPLDPLNQNPCEPGHYCQEGSSSASKSPCKKGSYSGGQYNDDPTCTECTPGFYCDEDGQTESDSTKECDKGFYCPAGSKSTRQKCGRTMQCPAGSADEQHCHPGYYNNVAGNDTCKLCPDGKFCDPREDSTLPCPKGFTCKMETEGEPLKKCPKGSYKIRDGNSDCLDCPLGKYCDGAEPWDTTGDCAGGFVCTSAGFAEYPFDVSPYFPGCLPNSTSSECEAGNYCDGARQTPCDPGTYMPHTKAEKCYECPAGYACNEPGITDIETKACEPGYICNGLISIPCEPGTYNPRSYGISKDDDCLKCPRGFVCAESGMASVDESHLCPAGHYCPKASAVALVCPQGFYCPGPVKLGLEKAGASPIRCPAGYDCSDGGHEDYFGQECPQGLFCPTGMRVSSAAIDCPIGSYCPEATSHPLLCPPGTYGGQAGLSEEDGCDPCDAGSFCAGYGNSPDTLEPCLAGYYCPAGSNRGNQLICPEGFMCPEGSEMPIACNVEQGDSDGGVYQDQRGQAQCKKCPAGFYCYVLNNGAGETGVVVPALCPAGFYCPAETGDFSETMCEPGTYNGVLGATDANECTACWGGFYCPEEGHITGDGRIDGSNNTKLCSAGYYCPAGSISEFEEECPGGAYCEAGSSGYRPCPRGTYQDQYGQSECKNCPRGYYCPDLGTYEPKACEVGFYCPQRIADPIPCAAGYYSNVTGLYESSQCKECPAGHFCEGRDHIETCEAGYFCRRRATTSKGSNMSIDQFGNGQCPRGFYCEAATILPIPCAPGSYGYAVALKSADECQLCPTGNYCPYKAMNSIEFPLNRHQCKDGFSCDPNNNASITVPDPMDFICRPGSKCEIGRLQECPLSQYQSAAGQGDCLPNPPGWMADTDGTAFPEQCPLGRFCARQSRSELCPAGTYNDESNNMGRSTDCKPCPAGKYCDNGQIQGDCNAGAMCYGWASGPEKELQPCPSGYYCTAGINETQICDDGKFIEGQMQENDANCEPCAAGKYCPEGAKTVSDCGKGGWCTGGQFYPCPIGTFNNIEEQKDERACKTCPVGHICPYEGMSEPDRFPAQAGFYINVTGADDMEFQEPCPPGFFLAKIKSSDKSECTSCPPGYFCPDPAMDYQFGCPEGSYCVESETIAGENSTEPALCPEGYFCDRTNKIEKCPAGYYCPEGSAFPTTCPPGTYCPESGKCGKDIFTGEDLGISANNTSPCKCSSGYFELEESKRESEEDTCQACPPGYYRELDTRVTDSCIPCRSGVLCFSPAITDLWNVTISNNTNTIKCPDGYYCAEAALEPLPCPQGTFFDLNKTHELGIDLEEVCQSCPVNTFSNYERAFECTACGDLAEQKVEGSNKCQCYGKNRVFQPSTRDCPCRTGYKSSEQDDDEGDCRRVIYDICASDQFRKSNGECQTLAELEDECKASGCPKDTFVGVNTQLGICECKVSPLDETCDINCRRENEDVFKFKCPDPLDAGENLQSVVCENREESEQSIFIVSTDDDQFLGLYNPDPSQLSDVLSSNGRQRRQANNTISRSGLGAAVIEQPVVCFELNQVVMFLVDQNNFPVYDDSILFNEGDFDNGAFKELAENLEGVSQPIPFFYQFRSPGVFSIRLGENDSARHIYIQVMEEEGTCFSNGPFFSASPRALNQANVEQNQQLLLEPDWIFIFSFIGLLLFIILLCLFIYWLTDKYGWYQTVYTDTWYHRFNLGMNLFGYHSRQTETKMEQKVHPLSKTDNKDDELPEDDLFDYKEQKKVEDFRADNVFSLIDTEVNRAKLELDDQAANADLAYAQTEAETESLKRIWKNRLNKMKNNDNRGINQDDLDEFSRSESEIMREVARRKAIGEANAKKLKELSTAERKKLKADAEFDANFMALSTELMASTSENRKDEISSKMRGQVEAQKRDLLTSDFKLLKIGQSEETYVRDELFSSEGKLLRSDLISQNPTTGILTPITGSRAKCLKTNEIISITENHCISPATGRVYPIKGNVLLDPGRLRLLVFDEISADVSNCLLIPFDPEDKTPQTVKIQSPANFRLWKSAIEGATGLTVPIMAAKIVDKSCVPVGKSTISAVTGLLVPQEPYGISDHQDDERKLYLFDAKDHNDFIAERKVHFFELLLDVLEEEDPNLGVIKSLIDSINLSVQSQMEYAQTKLALLDSQYRNFTNLGRFGGVIGYMEFKDTGKLLPVIHGWKVDDCPILNIHYDYENEKDIPLYLSKSGEPVTIGTETKNKSGQIGFVTGLKWSKKLKVVEEVIQVGPFLPRHTPNYVNAFELEYGARMNFIKKVKQIADKTAVDLADKNTPIRNDLVNLKLERDDIKYYSVQIRETAKDLRRHLEVEEKRRKNKTMQLENSVSSNVVNVLTDSDMIEKKIVEDATSALDRLERKLFVYIEKVEDEEQNYQDRLADIVGTEDMNQLAMLERRHELAQARVFSEFVEQIDIKLHYVLLQLNLLGYIEDMAKVNANIAKDLVRGTIYESCSVINADMNIRLRKKRDDRGEKFLEKLKEMVTILEPNSKYGLFHTDKIAVEGGAKKLEGSSSSDDVFQMVEKNKYALKHMLDAEYGNKLDEAYEMYDKKASSELEQLRKEVLSTIPSDQDARKESFRRFNDQAKKIVEENERAKSIAAARIVDEAKREGKLKVKKFENDHRSDLDKAGLSNLLTEQEVDDYVDEMAARHKAIHEMSRDKIEHLSKIDDSNWEDIFRREVAPFFKQAGLKEDDLDDMFSDLMASANLEASQIKLATDSIDIHQSEITDLAQNIAEIEMFKQMQQSVENNDDLSRAEKDKLLRELAEARQRARENADAARQRQKDRLRDRLAQRRGLVERGMSISEADKILDDIHESNGTSEEEDLAILPDNEELKDNMLKSAEEEARRQALEENLDPSDADKLIQEHLRKAQDLYDSEALKKQQERDALRQRMKDLAALKAAKRAAEAAAKRKREEDIARENREFAKIADEATDPAEIYRIMAKRHAREMEDLERVFFSDQEMAKLEKQNKIREERMKLRQNITDPEELARFDAETKRLLSEAAKITPEDQLELIRRKNKLKERQMKEVQDALEKLSPEYAMKLDAEREAQKKAEIEKASREEAAKAMALEIERQKKEKLRRLEQLEAEQRRKDQEMAAKAKNEAAAERAKLEKRKTMEEKRLEQKTNAKIREASSDDDVDQLMADLNAQKDILNAKYADRHAAHRKQIEERLRARQAQNAQKAQLEAELSDLNQLDFSLPSEEQLREQVLQLDVSEYAANPLAILKELPVMKSIQEFEKRIAEQMTLDANKPVKGAVEMPFIDVFDVENPTDGELSVVENCPDKLKPNFEMATRLMDELCSRVNAQIPTLLIANALPHTSYSHNVFRNSYFFDARANLGYIHISRMREPGQLALIIAHFAAHLKVNEFTNDSDLGFLSAFFETIRILLHLSAKTTSMNHSRAAADHDLLESRVYGPALGYQPIKDGIVNLRYDRKKELAVAEQPSRAIMEKTSVSKSVKARHRDYLTELEGESNLELEQLRKAKTLASKAGEKALADELEILIQEKLKMIEGIQQKS</sequence>
<feature type="coiled-coil region" evidence="1">
    <location>
        <begin position="6646"/>
        <end position="6673"/>
    </location>
</feature>
<feature type="coiled-coil region" evidence="1">
    <location>
        <begin position="6356"/>
        <end position="6393"/>
    </location>
</feature>
<feature type="transmembrane region" description="Helical" evidence="3">
    <location>
        <begin position="5115"/>
        <end position="5138"/>
    </location>
</feature>
<dbReference type="CDD" id="cd22265">
    <property type="entry name" value="UDM1_RNF168"/>
    <property type="match status" value="1"/>
</dbReference>
<dbReference type="InterPro" id="IPR009030">
    <property type="entry name" value="Growth_fac_rcpt_cys_sf"/>
</dbReference>
<feature type="chain" id="PRO_5003190724" evidence="4">
    <location>
        <begin position="17"/>
        <end position="6995"/>
    </location>
</feature>
<keyword evidence="4" id="KW-0732">Signal</keyword>
<gene>
    <name evidence="5" type="ORF">GSOID_T00013503001</name>
</gene>